<comment type="similarity">
    <text evidence="2">Belongs to the ABC-4 integral membrane protein family. LolC/E subfamily.</text>
</comment>
<comment type="caution">
    <text evidence="9">The sequence shown here is derived from an EMBL/GenBank/DDBJ whole genome shotgun (WGS) entry which is preliminary data.</text>
</comment>
<reference evidence="9 10" key="1">
    <citation type="submission" date="2021-03" db="EMBL/GenBank/DDBJ databases">
        <title>Sequencing the genomes of 1000 actinobacteria strains.</title>
        <authorList>
            <person name="Klenk H.-P."/>
        </authorList>
    </citation>
    <scope>NUCLEOTIDE SEQUENCE [LARGE SCALE GENOMIC DNA]</scope>
    <source>
        <strain evidence="9 10">DSM 16005</strain>
    </source>
</reference>
<feature type="transmembrane region" description="Helical" evidence="7">
    <location>
        <begin position="307"/>
        <end position="329"/>
    </location>
</feature>
<dbReference type="Pfam" id="PF02687">
    <property type="entry name" value="FtsX"/>
    <property type="match status" value="1"/>
</dbReference>
<keyword evidence="5 7" id="KW-1133">Transmembrane helix</keyword>
<feature type="transmembrane region" description="Helical" evidence="7">
    <location>
        <begin position="231"/>
        <end position="253"/>
    </location>
</feature>
<gene>
    <name evidence="9" type="ORF">JOF48_003605</name>
</gene>
<name>A0ABS4Z185_9MICC</name>
<evidence type="ECO:0000256" key="2">
    <source>
        <dbReference type="ARBA" id="ARBA00005236"/>
    </source>
</evidence>
<dbReference type="PANTHER" id="PTHR30489:SF0">
    <property type="entry name" value="LIPOPROTEIN-RELEASING SYSTEM TRANSMEMBRANE PROTEIN LOLE"/>
    <property type="match status" value="1"/>
</dbReference>
<keyword evidence="6 7" id="KW-0472">Membrane</keyword>
<feature type="transmembrane region" description="Helical" evidence="7">
    <location>
        <begin position="274"/>
        <end position="295"/>
    </location>
</feature>
<evidence type="ECO:0000256" key="6">
    <source>
        <dbReference type="ARBA" id="ARBA00023136"/>
    </source>
</evidence>
<comment type="subcellular location">
    <subcellularLocation>
        <location evidence="1">Cell membrane</location>
        <topology evidence="1">Multi-pass membrane protein</topology>
    </subcellularLocation>
</comment>
<dbReference type="Proteomes" id="UP000711614">
    <property type="component" value="Unassembled WGS sequence"/>
</dbReference>
<evidence type="ECO:0000256" key="4">
    <source>
        <dbReference type="ARBA" id="ARBA00022692"/>
    </source>
</evidence>
<feature type="transmembrane region" description="Helical" evidence="7">
    <location>
        <begin position="97"/>
        <end position="121"/>
    </location>
</feature>
<feature type="domain" description="ABC3 transporter permease C-terminal" evidence="8">
    <location>
        <begin position="314"/>
        <end position="420"/>
    </location>
</feature>
<keyword evidence="3" id="KW-1003">Cell membrane</keyword>
<organism evidence="9 10">
    <name type="scientific">Arthrobacter stackebrandtii</name>
    <dbReference type="NCBI Taxonomy" id="272161"/>
    <lineage>
        <taxon>Bacteria</taxon>
        <taxon>Bacillati</taxon>
        <taxon>Actinomycetota</taxon>
        <taxon>Actinomycetes</taxon>
        <taxon>Micrococcales</taxon>
        <taxon>Micrococcaceae</taxon>
        <taxon>Arthrobacter</taxon>
    </lineage>
</organism>
<feature type="transmembrane region" description="Helical" evidence="7">
    <location>
        <begin position="53"/>
        <end position="76"/>
    </location>
</feature>
<keyword evidence="10" id="KW-1185">Reference proteome</keyword>
<feature type="transmembrane region" description="Helical" evidence="7">
    <location>
        <begin position="141"/>
        <end position="165"/>
    </location>
</feature>
<dbReference type="RefSeq" id="WP_209683210.1">
    <property type="nucleotide sequence ID" value="NZ_JAGIOI010000001.1"/>
</dbReference>
<dbReference type="PANTHER" id="PTHR30489">
    <property type="entry name" value="LIPOPROTEIN-RELEASING SYSTEM TRANSMEMBRANE PROTEIN LOLE"/>
    <property type="match status" value="1"/>
</dbReference>
<dbReference type="InterPro" id="IPR051447">
    <property type="entry name" value="Lipoprotein-release_system"/>
</dbReference>
<feature type="transmembrane region" description="Helical" evidence="7">
    <location>
        <begin position="193"/>
        <end position="211"/>
    </location>
</feature>
<protein>
    <submittedName>
        <fullName evidence="9">ABC transport system permease protein</fullName>
    </submittedName>
</protein>
<evidence type="ECO:0000313" key="10">
    <source>
        <dbReference type="Proteomes" id="UP000711614"/>
    </source>
</evidence>
<evidence type="ECO:0000313" key="9">
    <source>
        <dbReference type="EMBL" id="MBP2414806.1"/>
    </source>
</evidence>
<feature type="transmembrane region" description="Helical" evidence="7">
    <location>
        <begin position="350"/>
        <end position="383"/>
    </location>
</feature>
<sequence>MTRLLLADLRTQWRTWLGVLVLAATAGLVLSIGVSVAETGFVLGGEFQEGLAGMAGMILMFSGVSAMGVLGSVAALTVQLQQRSYALWQLLGARSGAVGAIVMAQLLLVALAGSLLGIAAAPPLARSIFSWGFPADSILHGIQVAFGLPTVVGTLFAVCLLVFVGGWRPARRAARTEPLEVLREAEPKGRAMGWLRWVFFALAASGLYGIAAEMFVPDPAPGITPLIAPAMAAVVLFLGPFLYPLVLAAWTALVPGSVSSAWFLARHRLGYSTAAITPLFVGISLTGGLLTAAATQFKGESVAVEQLVIMLGGPILLAAVASAVVVFMGSRTRGQELGLLQASGATHRTLVLAALFEALVYVVTASLLAFVVIVGSGVVIAAGLSVSEPGTAPRFAFGAAAAVAALGGALVLVATLLPTVLGLRKDVISALSAE</sequence>
<feature type="transmembrane region" description="Helical" evidence="7">
    <location>
        <begin position="395"/>
        <end position="417"/>
    </location>
</feature>
<keyword evidence="4 7" id="KW-0812">Transmembrane</keyword>
<dbReference type="InterPro" id="IPR003838">
    <property type="entry name" value="ABC3_permease_C"/>
</dbReference>
<evidence type="ECO:0000256" key="3">
    <source>
        <dbReference type="ARBA" id="ARBA00022475"/>
    </source>
</evidence>
<evidence type="ECO:0000256" key="5">
    <source>
        <dbReference type="ARBA" id="ARBA00022989"/>
    </source>
</evidence>
<evidence type="ECO:0000256" key="1">
    <source>
        <dbReference type="ARBA" id="ARBA00004651"/>
    </source>
</evidence>
<proteinExistence type="inferred from homology"/>
<accession>A0ABS4Z185</accession>
<dbReference type="EMBL" id="JAGIOI010000001">
    <property type="protein sequence ID" value="MBP2414806.1"/>
    <property type="molecule type" value="Genomic_DNA"/>
</dbReference>
<evidence type="ECO:0000256" key="7">
    <source>
        <dbReference type="SAM" id="Phobius"/>
    </source>
</evidence>
<evidence type="ECO:0000259" key="8">
    <source>
        <dbReference type="Pfam" id="PF02687"/>
    </source>
</evidence>